<dbReference type="GO" id="GO:0005524">
    <property type="term" value="F:ATP binding"/>
    <property type="evidence" value="ECO:0007669"/>
    <property type="project" value="UniProtKB-KW"/>
</dbReference>
<sequence length="272" mass="30944">MLRIQSLSYSYRSNRNILWNITTALQPGNIYGLLGLNGEGKTTLLKNIVGMLIPKDGEITLNGMKSSERTAAYLNDVYFLPDHSQLPDLRIAEFGRLYGAFYSRFDQEQYEQCIREFSIPTDHRLKSLSLGQHRKVHLAFALACNTSILLMDEPTNGLDIPSKAIFRKLLTRFFSEEKAFVIATHQIRDVDALLDHLLIMKSGSLVLDESIYNLSKTYRISHAASDAPQAIYEQEELSGAYYLVPNETNEESKMNIEFIFNAFTSNTKVKEL</sequence>
<dbReference type="CDD" id="cd03230">
    <property type="entry name" value="ABC_DR_subfamily_A"/>
    <property type="match status" value="1"/>
</dbReference>
<evidence type="ECO:0000259" key="4">
    <source>
        <dbReference type="PROSITE" id="PS50893"/>
    </source>
</evidence>
<protein>
    <submittedName>
        <fullName evidence="5">ABC-2 type transport system ATP-binding protein</fullName>
    </submittedName>
</protein>
<dbReference type="OrthoDB" id="9785229at2"/>
<dbReference type="PANTHER" id="PTHR42939:SF1">
    <property type="entry name" value="ABC TRANSPORTER ATP-BINDING PROTEIN ALBC-RELATED"/>
    <property type="match status" value="1"/>
</dbReference>
<organism evidence="5 6">
    <name type="scientific">Sphingobacterium lactis</name>
    <dbReference type="NCBI Taxonomy" id="797291"/>
    <lineage>
        <taxon>Bacteria</taxon>
        <taxon>Pseudomonadati</taxon>
        <taxon>Bacteroidota</taxon>
        <taxon>Sphingobacteriia</taxon>
        <taxon>Sphingobacteriales</taxon>
        <taxon>Sphingobacteriaceae</taxon>
        <taxon>Sphingobacterium</taxon>
    </lineage>
</organism>
<dbReference type="PANTHER" id="PTHR42939">
    <property type="entry name" value="ABC TRANSPORTER ATP-BINDING PROTEIN ALBC-RELATED"/>
    <property type="match status" value="1"/>
</dbReference>
<dbReference type="EMBL" id="FNUT01000001">
    <property type="protein sequence ID" value="SEF40402.1"/>
    <property type="molecule type" value="Genomic_DNA"/>
</dbReference>
<dbReference type="RefSeq" id="WP_103904708.1">
    <property type="nucleotide sequence ID" value="NZ_CP049246.1"/>
</dbReference>
<evidence type="ECO:0000256" key="3">
    <source>
        <dbReference type="ARBA" id="ARBA00022840"/>
    </source>
</evidence>
<name>A0A1H5RPX0_9SPHI</name>
<dbReference type="GO" id="GO:0016887">
    <property type="term" value="F:ATP hydrolysis activity"/>
    <property type="evidence" value="ECO:0007669"/>
    <property type="project" value="InterPro"/>
</dbReference>
<keyword evidence="2" id="KW-0547">Nucleotide-binding</keyword>
<dbReference type="InterPro" id="IPR003593">
    <property type="entry name" value="AAA+_ATPase"/>
</dbReference>
<dbReference type="Pfam" id="PF00005">
    <property type="entry name" value="ABC_tran"/>
    <property type="match status" value="1"/>
</dbReference>
<proteinExistence type="predicted"/>
<dbReference type="InterPro" id="IPR027417">
    <property type="entry name" value="P-loop_NTPase"/>
</dbReference>
<keyword evidence="3 5" id="KW-0067">ATP-binding</keyword>
<accession>A0A1H5RPX0</accession>
<evidence type="ECO:0000256" key="1">
    <source>
        <dbReference type="ARBA" id="ARBA00022448"/>
    </source>
</evidence>
<dbReference type="AlphaFoldDB" id="A0A1H5RPX0"/>
<gene>
    <name evidence="5" type="ORF">SAMN05421877_10126</name>
</gene>
<keyword evidence="1" id="KW-0813">Transport</keyword>
<dbReference type="Gene3D" id="3.40.50.300">
    <property type="entry name" value="P-loop containing nucleotide triphosphate hydrolases"/>
    <property type="match status" value="1"/>
</dbReference>
<dbReference type="SMART" id="SM00382">
    <property type="entry name" value="AAA"/>
    <property type="match status" value="1"/>
</dbReference>
<feature type="domain" description="ABC transporter" evidence="4">
    <location>
        <begin position="2"/>
        <end position="227"/>
    </location>
</feature>
<dbReference type="InterPro" id="IPR051782">
    <property type="entry name" value="ABC_Transporter_VariousFunc"/>
</dbReference>
<evidence type="ECO:0000313" key="6">
    <source>
        <dbReference type="Proteomes" id="UP000236731"/>
    </source>
</evidence>
<dbReference type="InterPro" id="IPR003439">
    <property type="entry name" value="ABC_transporter-like_ATP-bd"/>
</dbReference>
<reference evidence="6" key="1">
    <citation type="submission" date="2016-10" db="EMBL/GenBank/DDBJ databases">
        <authorList>
            <person name="Varghese N."/>
            <person name="Submissions S."/>
        </authorList>
    </citation>
    <scope>NUCLEOTIDE SEQUENCE [LARGE SCALE GENOMIC DNA]</scope>
    <source>
        <strain evidence="6">DSM 22361</strain>
    </source>
</reference>
<dbReference type="Proteomes" id="UP000236731">
    <property type="component" value="Unassembled WGS sequence"/>
</dbReference>
<dbReference type="SUPFAM" id="SSF52540">
    <property type="entry name" value="P-loop containing nucleoside triphosphate hydrolases"/>
    <property type="match status" value="1"/>
</dbReference>
<evidence type="ECO:0000256" key="2">
    <source>
        <dbReference type="ARBA" id="ARBA00022741"/>
    </source>
</evidence>
<dbReference type="PROSITE" id="PS50893">
    <property type="entry name" value="ABC_TRANSPORTER_2"/>
    <property type="match status" value="1"/>
</dbReference>
<keyword evidence="6" id="KW-1185">Reference proteome</keyword>
<evidence type="ECO:0000313" key="5">
    <source>
        <dbReference type="EMBL" id="SEF40402.1"/>
    </source>
</evidence>